<evidence type="ECO:0000259" key="1">
    <source>
        <dbReference type="Pfam" id="PF14726"/>
    </source>
</evidence>
<dbReference type="EMBL" id="JACASF010000006">
    <property type="protein sequence ID" value="KAF6472385.1"/>
    <property type="molecule type" value="Genomic_DNA"/>
</dbReference>
<dbReference type="InterPro" id="IPR029249">
    <property type="entry name" value="Rotatin_N"/>
</dbReference>
<dbReference type="Pfam" id="PF14726">
    <property type="entry name" value="RTTN_N"/>
    <property type="match status" value="1"/>
</dbReference>
<comment type="caution">
    <text evidence="2">The sequence shown here is derived from an EMBL/GenBank/DDBJ whole genome shotgun (WGS) entry which is preliminary data.</text>
</comment>
<dbReference type="GO" id="GO:0007099">
    <property type="term" value="P:centriole replication"/>
    <property type="evidence" value="ECO:0007669"/>
    <property type="project" value="TreeGrafter"/>
</dbReference>
<organism evidence="2 3">
    <name type="scientific">Molossus molossus</name>
    <name type="common">Pallas' mastiff bat</name>
    <name type="synonym">Vespertilio molossus</name>
    <dbReference type="NCBI Taxonomy" id="27622"/>
    <lineage>
        <taxon>Eukaryota</taxon>
        <taxon>Metazoa</taxon>
        <taxon>Chordata</taxon>
        <taxon>Craniata</taxon>
        <taxon>Vertebrata</taxon>
        <taxon>Euteleostomi</taxon>
        <taxon>Mammalia</taxon>
        <taxon>Eutheria</taxon>
        <taxon>Laurasiatheria</taxon>
        <taxon>Chiroptera</taxon>
        <taxon>Yangochiroptera</taxon>
        <taxon>Molossidae</taxon>
        <taxon>Molossus</taxon>
    </lineage>
</organism>
<gene>
    <name evidence="2" type="ORF">HJG59_015983</name>
</gene>
<reference evidence="2 3" key="1">
    <citation type="journal article" date="2020" name="Nature">
        <title>Six reference-quality genomes reveal evolution of bat adaptations.</title>
        <authorList>
            <person name="Jebb D."/>
            <person name="Huang Z."/>
            <person name="Pippel M."/>
            <person name="Hughes G.M."/>
            <person name="Lavrichenko K."/>
            <person name="Devanna P."/>
            <person name="Winkler S."/>
            <person name="Jermiin L.S."/>
            <person name="Skirmuntt E.C."/>
            <person name="Katzourakis A."/>
            <person name="Burkitt-Gray L."/>
            <person name="Ray D.A."/>
            <person name="Sullivan K.A.M."/>
            <person name="Roscito J.G."/>
            <person name="Kirilenko B.M."/>
            <person name="Davalos L.M."/>
            <person name="Corthals A.P."/>
            <person name="Power M.L."/>
            <person name="Jones G."/>
            <person name="Ransome R.D."/>
            <person name="Dechmann D.K.N."/>
            <person name="Locatelli A.G."/>
            <person name="Puechmaille S.J."/>
            <person name="Fedrigo O."/>
            <person name="Jarvis E.D."/>
            <person name="Hiller M."/>
            <person name="Vernes S.C."/>
            <person name="Myers E.W."/>
            <person name="Teeling E.C."/>
        </authorList>
    </citation>
    <scope>NUCLEOTIDE SEQUENCE [LARGE SCALE GENOMIC DNA]</scope>
    <source>
        <strain evidence="2">MMolMol1</strain>
        <tissue evidence="2">Muscle</tissue>
    </source>
</reference>
<protein>
    <submittedName>
        <fullName evidence="2">Rotatin</fullName>
    </submittedName>
</protein>
<dbReference type="PANTHER" id="PTHR31691:SF1">
    <property type="entry name" value="ROTATIN"/>
    <property type="match status" value="1"/>
</dbReference>
<dbReference type="SUPFAM" id="SSF48371">
    <property type="entry name" value="ARM repeat"/>
    <property type="match status" value="1"/>
</dbReference>
<name>A0A7J8HKD2_MOLMO</name>
<dbReference type="GO" id="GO:0032053">
    <property type="term" value="P:ciliary basal body organization"/>
    <property type="evidence" value="ECO:0007669"/>
    <property type="project" value="TreeGrafter"/>
</dbReference>
<dbReference type="AlphaFoldDB" id="A0A7J8HKD2"/>
<sequence length="211" mass="23572">MERDAMVLTRLIKKLGHPLAEIRERALRTLLGKVELSLVGGAELAQDRLLFVHLLQWFNFPSVPLKAEVLGLLSRLVEYPPAVQHLVDLGAVEFLSKLRANVEPDLQAEIDGILDGLFTLPPEVPALCSASYQTDLIELPQQPEILKGYFPQDSSHLQQMEATPGPVATQAVRCLKFSTFPWLPLTTTDRHVLSSNERLMTLRSCVLCGRR</sequence>
<keyword evidence="3" id="KW-1185">Reference proteome</keyword>
<dbReference type="Proteomes" id="UP000550707">
    <property type="component" value="Unassembled WGS sequence"/>
</dbReference>
<dbReference type="GO" id="GO:0005813">
    <property type="term" value="C:centrosome"/>
    <property type="evidence" value="ECO:0007669"/>
    <property type="project" value="InterPro"/>
</dbReference>
<dbReference type="InterPro" id="IPR030791">
    <property type="entry name" value="Rotatin"/>
</dbReference>
<dbReference type="GO" id="GO:0005814">
    <property type="term" value="C:centriole"/>
    <property type="evidence" value="ECO:0007669"/>
    <property type="project" value="TreeGrafter"/>
</dbReference>
<proteinExistence type="predicted"/>
<feature type="domain" description="Rotatin N-terminal" evidence="1">
    <location>
        <begin position="21"/>
        <end position="117"/>
    </location>
</feature>
<dbReference type="InterPro" id="IPR016024">
    <property type="entry name" value="ARM-type_fold"/>
</dbReference>
<evidence type="ECO:0000313" key="2">
    <source>
        <dbReference type="EMBL" id="KAF6472385.1"/>
    </source>
</evidence>
<dbReference type="GO" id="GO:0010457">
    <property type="term" value="P:centriole-centriole cohesion"/>
    <property type="evidence" value="ECO:0007669"/>
    <property type="project" value="TreeGrafter"/>
</dbReference>
<evidence type="ECO:0000313" key="3">
    <source>
        <dbReference type="Proteomes" id="UP000550707"/>
    </source>
</evidence>
<accession>A0A7J8HKD2</accession>
<dbReference type="Gene3D" id="1.25.10.10">
    <property type="entry name" value="Leucine-rich Repeat Variant"/>
    <property type="match status" value="1"/>
</dbReference>
<dbReference type="InterPro" id="IPR011989">
    <property type="entry name" value="ARM-like"/>
</dbReference>
<dbReference type="GO" id="GO:0036064">
    <property type="term" value="C:ciliary basal body"/>
    <property type="evidence" value="ECO:0007669"/>
    <property type="project" value="InterPro"/>
</dbReference>
<dbReference type="PANTHER" id="PTHR31691">
    <property type="entry name" value="ROTATIN"/>
    <property type="match status" value="1"/>
</dbReference>